<accession>A0A2A5WZF7</accession>
<sequence>MHAVSESSGRRGEIRDKRYVGVNLGRRNHQRVHNKVQQLLPWLVNDSLSAGETSLVLAHLRECADCREDRDRLQCVVSELRDETPGDRDYKPSFRRLMRRIERSAPRSTGRETENRGVGRSRRSGVFALAASLVVAIGGGVWLNRLPPVDESFVALSDPKVSASKRIAIRILFADDIEQGLMRQVLISMDANIVSGPDQAGYLVVTIPDVQDAGSLLGGLQELEGIERVERFPGV</sequence>
<dbReference type="Gene3D" id="1.10.10.1320">
    <property type="entry name" value="Anti-sigma factor, zinc-finger domain"/>
    <property type="match status" value="1"/>
</dbReference>
<feature type="transmembrane region" description="Helical" evidence="1">
    <location>
        <begin position="125"/>
        <end position="143"/>
    </location>
</feature>
<evidence type="ECO:0000313" key="4">
    <source>
        <dbReference type="Proteomes" id="UP000219327"/>
    </source>
</evidence>
<reference evidence="3 4" key="1">
    <citation type="submission" date="2017-08" db="EMBL/GenBank/DDBJ databases">
        <title>Fine stratification of microbial communities through a metagenomic profile of the photic zone.</title>
        <authorList>
            <person name="Haro-Moreno J.M."/>
            <person name="Lopez-Perez M."/>
            <person name="De La Torre J."/>
            <person name="Picazo A."/>
            <person name="Camacho A."/>
            <person name="Rodriguez-Valera F."/>
        </authorList>
    </citation>
    <scope>NUCLEOTIDE SEQUENCE [LARGE SCALE GENOMIC DNA]</scope>
    <source>
        <strain evidence="3">MED-G24</strain>
    </source>
</reference>
<evidence type="ECO:0000313" key="3">
    <source>
        <dbReference type="EMBL" id="PDH41909.1"/>
    </source>
</evidence>
<evidence type="ECO:0000256" key="1">
    <source>
        <dbReference type="SAM" id="Phobius"/>
    </source>
</evidence>
<dbReference type="AlphaFoldDB" id="A0A2A5WZF7"/>
<comment type="caution">
    <text evidence="3">The sequence shown here is derived from an EMBL/GenBank/DDBJ whole genome shotgun (WGS) entry which is preliminary data.</text>
</comment>
<keyword evidence="1" id="KW-1133">Transmembrane helix</keyword>
<protein>
    <recommendedName>
        <fullName evidence="2">Putative zinc-finger domain-containing protein</fullName>
    </recommendedName>
</protein>
<feature type="domain" description="Putative zinc-finger" evidence="2">
    <location>
        <begin position="36"/>
        <end position="67"/>
    </location>
</feature>
<dbReference type="Pfam" id="PF13490">
    <property type="entry name" value="zf-HC2"/>
    <property type="match status" value="1"/>
</dbReference>
<gene>
    <name evidence="3" type="ORF">CNE99_00825</name>
</gene>
<proteinExistence type="predicted"/>
<organism evidence="3 4">
    <name type="scientific">OM182 bacterium MED-G24</name>
    <dbReference type="NCBI Taxonomy" id="1986255"/>
    <lineage>
        <taxon>Bacteria</taxon>
        <taxon>Pseudomonadati</taxon>
        <taxon>Pseudomonadota</taxon>
        <taxon>Gammaproteobacteria</taxon>
        <taxon>OMG group</taxon>
        <taxon>OM182 clade</taxon>
    </lineage>
</organism>
<name>A0A2A5WZF7_9GAMM</name>
<dbReference type="Proteomes" id="UP000219327">
    <property type="component" value="Unassembled WGS sequence"/>
</dbReference>
<keyword evidence="1" id="KW-0812">Transmembrane</keyword>
<keyword evidence="1" id="KW-0472">Membrane</keyword>
<evidence type="ECO:0000259" key="2">
    <source>
        <dbReference type="Pfam" id="PF13490"/>
    </source>
</evidence>
<dbReference type="InterPro" id="IPR041916">
    <property type="entry name" value="Anti_sigma_zinc_sf"/>
</dbReference>
<dbReference type="EMBL" id="NTKD01000002">
    <property type="protein sequence ID" value="PDH41909.1"/>
    <property type="molecule type" value="Genomic_DNA"/>
</dbReference>
<dbReference type="InterPro" id="IPR027383">
    <property type="entry name" value="Znf_put"/>
</dbReference>